<gene>
    <name evidence="1" type="ORF">COV62_02105</name>
</gene>
<name>A0A2H0N2B5_9BACT</name>
<dbReference type="Proteomes" id="UP000231139">
    <property type="component" value="Unassembled WGS sequence"/>
</dbReference>
<dbReference type="EMBL" id="PCWK01000047">
    <property type="protein sequence ID" value="PIR02236.1"/>
    <property type="molecule type" value="Genomic_DNA"/>
</dbReference>
<comment type="caution">
    <text evidence="1">The sequence shown here is derived from an EMBL/GenBank/DDBJ whole genome shotgun (WGS) entry which is preliminary data.</text>
</comment>
<evidence type="ECO:0000313" key="1">
    <source>
        <dbReference type="EMBL" id="PIR02236.1"/>
    </source>
</evidence>
<sequence>MEKLSDLLKGYMPKLRKRNEGLLARFDIHIWKRKYSFVDYQKVMSKDEREIKQWAEKEWKKMMEKNSPRTRKLLESGCFDNIPFEYKIVRSEEGFGQYVNPATNKKYERELRYNYMTQSFERKENGNWIKLELKPTLEDIRALQVKVYTLIEDPLYGWLGMVNPANFYLGLDSDTHYTYEKIKEIYLNVSLLEAISFPFCHLGYSPDNIPDPGYFILD</sequence>
<protein>
    <submittedName>
        <fullName evidence="1">Uncharacterized protein</fullName>
    </submittedName>
</protein>
<accession>A0A2H0N2B5</accession>
<proteinExistence type="predicted"/>
<reference evidence="1 2" key="1">
    <citation type="submission" date="2017-09" db="EMBL/GenBank/DDBJ databases">
        <title>Depth-based differentiation of microbial function through sediment-hosted aquifers and enrichment of novel symbionts in the deep terrestrial subsurface.</title>
        <authorList>
            <person name="Probst A.J."/>
            <person name="Ladd B."/>
            <person name="Jarett J.K."/>
            <person name="Geller-Mcgrath D.E."/>
            <person name="Sieber C.M."/>
            <person name="Emerson J.B."/>
            <person name="Anantharaman K."/>
            <person name="Thomas B.C."/>
            <person name="Malmstrom R."/>
            <person name="Stieglmeier M."/>
            <person name="Klingl A."/>
            <person name="Woyke T."/>
            <person name="Ryan C.M."/>
            <person name="Banfield J.F."/>
        </authorList>
    </citation>
    <scope>NUCLEOTIDE SEQUENCE [LARGE SCALE GENOMIC DNA]</scope>
    <source>
        <strain evidence="1">CG11_big_fil_rev_8_21_14_0_20_35_11</strain>
    </source>
</reference>
<dbReference type="AlphaFoldDB" id="A0A2H0N2B5"/>
<evidence type="ECO:0000313" key="2">
    <source>
        <dbReference type="Proteomes" id="UP000231139"/>
    </source>
</evidence>
<organism evidence="1 2">
    <name type="scientific">Candidatus Nealsonbacteria bacterium CG11_big_fil_rev_8_21_14_0_20_35_11</name>
    <dbReference type="NCBI Taxonomy" id="1974713"/>
    <lineage>
        <taxon>Bacteria</taxon>
        <taxon>Candidatus Nealsoniibacteriota</taxon>
    </lineage>
</organism>